<dbReference type="PROSITE" id="PS51375">
    <property type="entry name" value="PPR"/>
    <property type="match status" value="3"/>
</dbReference>
<proteinExistence type="predicted"/>
<dbReference type="GO" id="GO:0003723">
    <property type="term" value="F:RNA binding"/>
    <property type="evidence" value="ECO:0007669"/>
    <property type="project" value="InterPro"/>
</dbReference>
<gene>
    <name evidence="3" type="ORF">CCAM_LOCUS10656</name>
</gene>
<dbReference type="Pfam" id="PF01535">
    <property type="entry name" value="PPR"/>
    <property type="match status" value="4"/>
</dbReference>
<protein>
    <recommendedName>
        <fullName evidence="5">Pentacotripeptide-repeat region of PRORP domain-containing protein</fullName>
    </recommendedName>
</protein>
<feature type="repeat" description="PPR" evidence="2">
    <location>
        <begin position="74"/>
        <end position="109"/>
    </location>
</feature>
<dbReference type="InterPro" id="IPR002885">
    <property type="entry name" value="PPR_rpt"/>
</dbReference>
<reference evidence="3 4" key="1">
    <citation type="submission" date="2018-04" db="EMBL/GenBank/DDBJ databases">
        <authorList>
            <person name="Vogel A."/>
        </authorList>
    </citation>
    <scope>NUCLEOTIDE SEQUENCE [LARGE SCALE GENOMIC DNA]</scope>
</reference>
<sequence length="483" mass="54392">MRTPISLASILKIKTHFCWVPGFHYSSSTLYHGRNMKHLRVTHVLQEPLTWVEIRSLGGTKSLHSLIKLVSTVEQPVFETFNNVLSNRYGDVSEAWELFSEMRRFGFEPTQYTFGGLLSCEFLDHHRTAQLHALIEKTPLLHIDAVVGTALLSTLGRCGCLHEAWQVFESMPRKNLVTWNSMILLLGKHGFVENSMKMFIEMLRGGMDLSEYTFAGLLSCFVGSSSIELGEQVHAVALKHGLVVAASVKNSLANMLKNQSLGEAFHAQIIKKRHVIDVKVGSAMCHQWQNYCRFTHACSRNGDHKEAFELFGHMQRACVFPDNYTYISLFSSCTVLCNLGLGSSLHSLLIKNNFNSCDTFVCNVMIDMYAKCGSLDSSIKIFFGITIRNVFSWTTIISSLGLHGYAHEAIEKFEEMIKDGIMPDKVALMSVLSACRHAGLVEQGMSLFREMNSKMPFPPNALIWRTFLDGCKRKRAMLSFKSC</sequence>
<dbReference type="GO" id="GO:0009451">
    <property type="term" value="P:RNA modification"/>
    <property type="evidence" value="ECO:0007669"/>
    <property type="project" value="InterPro"/>
</dbReference>
<dbReference type="InterPro" id="IPR046960">
    <property type="entry name" value="PPR_At4g14850-like_plant"/>
</dbReference>
<dbReference type="OrthoDB" id="1913111at2759"/>
<keyword evidence="4" id="KW-1185">Reference proteome</keyword>
<dbReference type="NCBIfam" id="TIGR00756">
    <property type="entry name" value="PPR"/>
    <property type="match status" value="4"/>
</dbReference>
<organism evidence="3 4">
    <name type="scientific">Cuscuta campestris</name>
    <dbReference type="NCBI Taxonomy" id="132261"/>
    <lineage>
        <taxon>Eukaryota</taxon>
        <taxon>Viridiplantae</taxon>
        <taxon>Streptophyta</taxon>
        <taxon>Embryophyta</taxon>
        <taxon>Tracheophyta</taxon>
        <taxon>Spermatophyta</taxon>
        <taxon>Magnoliopsida</taxon>
        <taxon>eudicotyledons</taxon>
        <taxon>Gunneridae</taxon>
        <taxon>Pentapetalae</taxon>
        <taxon>asterids</taxon>
        <taxon>lamiids</taxon>
        <taxon>Solanales</taxon>
        <taxon>Convolvulaceae</taxon>
        <taxon>Cuscuteae</taxon>
        <taxon>Cuscuta</taxon>
        <taxon>Cuscuta subgen. Grammica</taxon>
        <taxon>Cuscuta sect. Cleistogrammica</taxon>
    </lineage>
</organism>
<evidence type="ECO:0000313" key="4">
    <source>
        <dbReference type="Proteomes" id="UP000595140"/>
    </source>
</evidence>
<evidence type="ECO:0000313" key="3">
    <source>
        <dbReference type="EMBL" id="VFQ68880.1"/>
    </source>
</evidence>
<keyword evidence="1" id="KW-0677">Repeat</keyword>
<evidence type="ECO:0000256" key="2">
    <source>
        <dbReference type="PROSITE-ProRule" id="PRU00708"/>
    </source>
</evidence>
<dbReference type="AlphaFoldDB" id="A0A484KU95"/>
<dbReference type="PANTHER" id="PTHR47926">
    <property type="entry name" value="PENTATRICOPEPTIDE REPEAT-CONTAINING PROTEIN"/>
    <property type="match status" value="1"/>
</dbReference>
<dbReference type="PANTHER" id="PTHR47926:SF423">
    <property type="entry name" value="REPEAT-CONTAINING PROTEIN, PUTATIVE-RELATED"/>
    <property type="match status" value="1"/>
</dbReference>
<evidence type="ECO:0000256" key="1">
    <source>
        <dbReference type="ARBA" id="ARBA00022737"/>
    </source>
</evidence>
<feature type="repeat" description="PPR" evidence="2">
    <location>
        <begin position="389"/>
        <end position="423"/>
    </location>
</feature>
<dbReference type="InterPro" id="IPR011990">
    <property type="entry name" value="TPR-like_helical_dom_sf"/>
</dbReference>
<dbReference type="Gene3D" id="1.25.40.10">
    <property type="entry name" value="Tetratricopeptide repeat domain"/>
    <property type="match status" value="2"/>
</dbReference>
<accession>A0A484KU95</accession>
<name>A0A484KU95_9ASTE</name>
<evidence type="ECO:0008006" key="5">
    <source>
        <dbReference type="Google" id="ProtNLM"/>
    </source>
</evidence>
<feature type="repeat" description="PPR" evidence="2">
    <location>
        <begin position="175"/>
        <end position="209"/>
    </location>
</feature>
<dbReference type="EMBL" id="OOIL02000746">
    <property type="protein sequence ID" value="VFQ68880.1"/>
    <property type="molecule type" value="Genomic_DNA"/>
</dbReference>
<dbReference type="Pfam" id="PF13041">
    <property type="entry name" value="PPR_2"/>
    <property type="match status" value="2"/>
</dbReference>
<dbReference type="Proteomes" id="UP000595140">
    <property type="component" value="Unassembled WGS sequence"/>
</dbReference>
<dbReference type="FunFam" id="1.25.40.10:FF:000031">
    <property type="entry name" value="Pentatricopeptide repeat-containing protein mitochondrial"/>
    <property type="match status" value="1"/>
</dbReference>